<evidence type="ECO:0000313" key="3">
    <source>
        <dbReference type="Proteomes" id="UP000077202"/>
    </source>
</evidence>
<dbReference type="EMBL" id="LVLJ01000219">
    <property type="protein sequence ID" value="OAE35235.1"/>
    <property type="molecule type" value="Genomic_DNA"/>
</dbReference>
<evidence type="ECO:0000256" key="1">
    <source>
        <dbReference type="SAM" id="MobiDB-lite"/>
    </source>
</evidence>
<keyword evidence="3" id="KW-1185">Reference proteome</keyword>
<comment type="caution">
    <text evidence="2">The sequence shown here is derived from an EMBL/GenBank/DDBJ whole genome shotgun (WGS) entry which is preliminary data.</text>
</comment>
<evidence type="ECO:0000313" key="2">
    <source>
        <dbReference type="EMBL" id="OAE35235.1"/>
    </source>
</evidence>
<organism evidence="2 3">
    <name type="scientific">Marchantia polymorpha subsp. ruderalis</name>
    <dbReference type="NCBI Taxonomy" id="1480154"/>
    <lineage>
        <taxon>Eukaryota</taxon>
        <taxon>Viridiplantae</taxon>
        <taxon>Streptophyta</taxon>
        <taxon>Embryophyta</taxon>
        <taxon>Marchantiophyta</taxon>
        <taxon>Marchantiopsida</taxon>
        <taxon>Marchantiidae</taxon>
        <taxon>Marchantiales</taxon>
        <taxon>Marchantiaceae</taxon>
        <taxon>Marchantia</taxon>
    </lineage>
</organism>
<proteinExistence type="predicted"/>
<dbReference type="AlphaFoldDB" id="A0A176WRT7"/>
<feature type="region of interest" description="Disordered" evidence="1">
    <location>
        <begin position="1"/>
        <end position="21"/>
    </location>
</feature>
<gene>
    <name evidence="2" type="ORF">AXG93_1162s1110</name>
</gene>
<name>A0A176WRT7_MARPO</name>
<dbReference type="Proteomes" id="UP000077202">
    <property type="component" value="Unassembled WGS sequence"/>
</dbReference>
<protein>
    <submittedName>
        <fullName evidence="2">Uncharacterized protein</fullName>
    </submittedName>
</protein>
<accession>A0A176WRT7</accession>
<reference evidence="2" key="1">
    <citation type="submission" date="2016-03" db="EMBL/GenBank/DDBJ databases">
        <title>Mechanisms controlling the formation of the plant cell surface in tip-growing cells are functionally conserved among land plants.</title>
        <authorList>
            <person name="Honkanen S."/>
            <person name="Jones V.A."/>
            <person name="Morieri G."/>
            <person name="Champion C."/>
            <person name="Hetherington A.J."/>
            <person name="Kelly S."/>
            <person name="Saint-Marcoux D."/>
            <person name="Proust H."/>
            <person name="Prescott H."/>
            <person name="Dolan L."/>
        </authorList>
    </citation>
    <scope>NUCLEOTIDE SEQUENCE [LARGE SCALE GENOMIC DNA]</scope>
    <source>
        <tissue evidence="2">Whole gametophyte</tissue>
    </source>
</reference>
<sequence>MEDERRGTRRAHGVMGRPKAPTGRLSDYVEFVMRRAVERRSSVPLSDSGEPVSWVGVAISVILEAED</sequence>